<sequence length="1145" mass="117667">MKNKLSGCITVMLLFFVFISPLLGQSRIPKDTGSSTYDTYLGISWATGNGSQDRIQVLFYEIDSSVTSSFYLAIDSPGAVNNVSPDDVTGGSPITRVDVVGGSGALSGSVADNFTFTDRDEAISGGTLLDSQTYTNEQTWEYMGPYDPAAGEKIGSKYYFRIVVSLEQDIDRNGYRMDVSFNNPGSGNTPSGSNNFRAFAYSWNISLLGDSNGDTAGGTDRLYELYPFAPDGSAADSDLIVFSNWDIDEGGGSGDSLIAITGSAYNNTNAESESSSLGAIPASGNGVVVNEYFTITEDVGTWKAKYLDTTGRDGYYSNPAEFWHWRALSTATIAAGTYYDPDSASEVQELLRTYADYYKPEVPDAVYLASADGTALDDGIDTETITLQIVDSSGDPVPYIRDIYVEATDGANAVLNSADINGGTNSAVITTDSSGLATFTLDNDETETVTVTAYWDAVTGGGNGGDSFGTLLSTSITVDFTGSIPPSISSTSSTTLLTSSADQPISNIIISDPEGGNLTIANGILIRVPSDLTDTYFDNSATIGLNTTGTLVVGAADFLPDPDDGDENIIYIPVTTGSAAGDTLTITGLQLDTGTVTGTDTIDMSLDGGTYAYSDDETITIQAAASNEYNWLGNVSTVWSNGSNWDQGSAPGAGNDVVIKNVTNSPVLDENTAALASLEIEPDASLDLAGFNLSTTTFTNDGTLMLEGGETVTITTFDSDSGTVEYTGDTGINAFAGLAAGDSYFNLTFSDSDSNDTWTLDNALDVNGDLSVSAGTLAQGANNINIAGDADFTGGAYTKGAGTMIFDSGSTQTLTHAGIDIGNFQLSTAGTSVTLTGSEDFDDVTIDASTTLTAGGDFTVGGDWSNNGDFVSGADTVTLDAVSGPVTIATGGTLDTQDFQNLTINDGGNTVAFTFTDALDVDGTLTVTDSDSVTFAAVTAPTVTLTDTTSTVSFSGDATITTLNTAAQGYDVSFTGGTTTITDDVNFLNTGTVTLGDSVDGSDSLAFNGGLATTGNVSNPSGTSIAGSVVTSNDQIDLGAVTMNGDSTILAGTAAVNISSITDGGNSYSLDLQDAAATGTVSFSGNVTINDLDTFGGAYAVVFNGAASTIDTDTIFNNTGGVTFGNGGDSITFTGGLDTTATSGT</sequence>
<dbReference type="Gene3D" id="2.60.40.10">
    <property type="entry name" value="Immunoglobulins"/>
    <property type="match status" value="1"/>
</dbReference>
<comment type="caution">
    <text evidence="1">The sequence shown here is derived from an EMBL/GenBank/DDBJ whole genome shotgun (WGS) entry which is preliminary data.</text>
</comment>
<protein>
    <submittedName>
        <fullName evidence="1">Ig-like domain-containing protein</fullName>
    </submittedName>
</protein>
<feature type="non-terminal residue" evidence="1">
    <location>
        <position position="1145"/>
    </location>
</feature>
<proteinExistence type="predicted"/>
<dbReference type="AlphaFoldDB" id="A0AAJ1ICS1"/>
<dbReference type="SUPFAM" id="SSF49373">
    <property type="entry name" value="Invasin/intimin cell-adhesion fragments"/>
    <property type="match status" value="1"/>
</dbReference>
<name>A0AAJ1ICS1_9SPIO</name>
<reference evidence="1 2" key="1">
    <citation type="submission" date="2022-12" db="EMBL/GenBank/DDBJ databases">
        <title>Metagenome assembled genome from gulf of manar.</title>
        <authorList>
            <person name="Kohli P."/>
            <person name="Pk S."/>
            <person name="Venkata Ramana C."/>
            <person name="Sasikala C."/>
        </authorList>
    </citation>
    <scope>NUCLEOTIDE SEQUENCE [LARGE SCALE GENOMIC DNA]</scope>
    <source>
        <strain evidence="1">JB008</strain>
    </source>
</reference>
<dbReference type="InterPro" id="IPR008964">
    <property type="entry name" value="Invasin/intimin_cell_adhesion"/>
</dbReference>
<dbReference type="InterPro" id="IPR013783">
    <property type="entry name" value="Ig-like_fold"/>
</dbReference>
<gene>
    <name evidence="1" type="ORF">PQJ61_03375</name>
</gene>
<evidence type="ECO:0000313" key="2">
    <source>
        <dbReference type="Proteomes" id="UP001221217"/>
    </source>
</evidence>
<accession>A0AAJ1ICS1</accession>
<evidence type="ECO:0000313" key="1">
    <source>
        <dbReference type="EMBL" id="MDC7225789.1"/>
    </source>
</evidence>
<dbReference type="Proteomes" id="UP001221217">
    <property type="component" value="Unassembled WGS sequence"/>
</dbReference>
<organism evidence="1 2">
    <name type="scientific">Candidatus Thalassospirochaeta sargassi</name>
    <dbReference type="NCBI Taxonomy" id="3119039"/>
    <lineage>
        <taxon>Bacteria</taxon>
        <taxon>Pseudomonadati</taxon>
        <taxon>Spirochaetota</taxon>
        <taxon>Spirochaetia</taxon>
        <taxon>Spirochaetales</taxon>
        <taxon>Spirochaetaceae</taxon>
        <taxon>Candidatus Thalassospirochaeta</taxon>
    </lineage>
</organism>
<dbReference type="EMBL" id="JAQQAL010000009">
    <property type="protein sequence ID" value="MDC7225789.1"/>
    <property type="molecule type" value="Genomic_DNA"/>
</dbReference>